<dbReference type="AlphaFoldDB" id="A0A0D2P1K0"/>
<organism evidence="2 3">
    <name type="scientific">Hypholoma sublateritium (strain FD-334 SS-4)</name>
    <dbReference type="NCBI Taxonomy" id="945553"/>
    <lineage>
        <taxon>Eukaryota</taxon>
        <taxon>Fungi</taxon>
        <taxon>Dikarya</taxon>
        <taxon>Basidiomycota</taxon>
        <taxon>Agaricomycotina</taxon>
        <taxon>Agaricomycetes</taxon>
        <taxon>Agaricomycetidae</taxon>
        <taxon>Agaricales</taxon>
        <taxon>Agaricineae</taxon>
        <taxon>Strophariaceae</taxon>
        <taxon>Hypholoma</taxon>
    </lineage>
</organism>
<name>A0A0D2P1K0_HYPSF</name>
<proteinExistence type="predicted"/>
<accession>A0A0D2P1K0</accession>
<feature type="region of interest" description="Disordered" evidence="1">
    <location>
        <begin position="1"/>
        <end position="21"/>
    </location>
</feature>
<feature type="compositionally biased region" description="Low complexity" evidence="1">
    <location>
        <begin position="59"/>
        <end position="69"/>
    </location>
</feature>
<evidence type="ECO:0000313" key="2">
    <source>
        <dbReference type="EMBL" id="KJA24779.1"/>
    </source>
</evidence>
<reference evidence="3" key="1">
    <citation type="submission" date="2014-04" db="EMBL/GenBank/DDBJ databases">
        <title>Evolutionary Origins and Diversification of the Mycorrhizal Mutualists.</title>
        <authorList>
            <consortium name="DOE Joint Genome Institute"/>
            <consortium name="Mycorrhizal Genomics Consortium"/>
            <person name="Kohler A."/>
            <person name="Kuo A."/>
            <person name="Nagy L.G."/>
            <person name="Floudas D."/>
            <person name="Copeland A."/>
            <person name="Barry K.W."/>
            <person name="Cichocki N."/>
            <person name="Veneault-Fourrey C."/>
            <person name="LaButti K."/>
            <person name="Lindquist E.A."/>
            <person name="Lipzen A."/>
            <person name="Lundell T."/>
            <person name="Morin E."/>
            <person name="Murat C."/>
            <person name="Riley R."/>
            <person name="Ohm R."/>
            <person name="Sun H."/>
            <person name="Tunlid A."/>
            <person name="Henrissat B."/>
            <person name="Grigoriev I.V."/>
            <person name="Hibbett D.S."/>
            <person name="Martin F."/>
        </authorList>
    </citation>
    <scope>NUCLEOTIDE SEQUENCE [LARGE SCALE GENOMIC DNA]</scope>
    <source>
        <strain evidence="3">FD-334 SS-4</strain>
    </source>
</reference>
<dbReference type="Proteomes" id="UP000054270">
    <property type="component" value="Unassembled WGS sequence"/>
</dbReference>
<gene>
    <name evidence="2" type="ORF">HYPSUDRAFT_38437</name>
</gene>
<evidence type="ECO:0000313" key="3">
    <source>
        <dbReference type="Proteomes" id="UP000054270"/>
    </source>
</evidence>
<sequence>MAPSHGARARHGLTSLDLNKPSRQHIRLHAHSIRAPGPYVPRHAQARAHSAADTVFAASAASRAPGPRLRAADAPQQRYTARSFRTRTNLDALRRPRAYLPQAGPAHGAHIHSIRSRAPLG</sequence>
<evidence type="ECO:0000256" key="1">
    <source>
        <dbReference type="SAM" id="MobiDB-lite"/>
    </source>
</evidence>
<protein>
    <submittedName>
        <fullName evidence="2">Uncharacterized protein</fullName>
    </submittedName>
</protein>
<keyword evidence="3" id="KW-1185">Reference proteome</keyword>
<feature type="region of interest" description="Disordered" evidence="1">
    <location>
        <begin position="59"/>
        <end position="121"/>
    </location>
</feature>
<dbReference type="EMBL" id="KN817535">
    <property type="protein sequence ID" value="KJA24779.1"/>
    <property type="molecule type" value="Genomic_DNA"/>
</dbReference>